<proteinExistence type="predicted"/>
<dbReference type="PANTHER" id="PTHR33993:SF2">
    <property type="entry name" value="VOC DOMAIN-CONTAINING PROTEIN"/>
    <property type="match status" value="1"/>
</dbReference>
<dbReference type="EMBL" id="CP157355">
    <property type="protein sequence ID" value="XBL99336.1"/>
    <property type="molecule type" value="Genomic_DNA"/>
</dbReference>
<gene>
    <name evidence="2" type="ORF">ABHF33_09650</name>
</gene>
<organism evidence="2">
    <name type="scientific">Chitinibacter mangrovi</name>
    <dbReference type="NCBI Taxonomy" id="3153927"/>
    <lineage>
        <taxon>Bacteria</taxon>
        <taxon>Pseudomonadati</taxon>
        <taxon>Pseudomonadota</taxon>
        <taxon>Betaproteobacteria</taxon>
        <taxon>Neisseriales</taxon>
        <taxon>Chitinibacteraceae</taxon>
        <taxon>Chitinibacter</taxon>
    </lineage>
</organism>
<dbReference type="RefSeq" id="WP_348943766.1">
    <property type="nucleotide sequence ID" value="NZ_CP157355.1"/>
</dbReference>
<dbReference type="PANTHER" id="PTHR33993">
    <property type="entry name" value="GLYOXALASE-RELATED"/>
    <property type="match status" value="1"/>
</dbReference>
<dbReference type="InterPro" id="IPR037523">
    <property type="entry name" value="VOC_core"/>
</dbReference>
<dbReference type="AlphaFoldDB" id="A0AAU7F5H8"/>
<name>A0AAU7F5H8_9NEIS</name>
<dbReference type="CDD" id="cd07247">
    <property type="entry name" value="SgaA_N_like"/>
    <property type="match status" value="1"/>
</dbReference>
<evidence type="ECO:0000313" key="2">
    <source>
        <dbReference type="EMBL" id="XBL99336.1"/>
    </source>
</evidence>
<dbReference type="Gene3D" id="3.10.180.10">
    <property type="entry name" value="2,3-Dihydroxybiphenyl 1,2-Dioxygenase, domain 1"/>
    <property type="match status" value="1"/>
</dbReference>
<dbReference type="KEGG" id="cmav:ABHF33_09650"/>
<dbReference type="PROSITE" id="PS51819">
    <property type="entry name" value="VOC"/>
    <property type="match status" value="1"/>
</dbReference>
<reference evidence="2" key="1">
    <citation type="submission" date="2024-05" db="EMBL/GenBank/DDBJ databases">
        <authorList>
            <person name="Yang L."/>
            <person name="Pan L."/>
        </authorList>
    </citation>
    <scope>NUCLEOTIDE SEQUENCE</scope>
    <source>
        <strain evidence="2">FCG-7</strain>
    </source>
</reference>
<dbReference type="InterPro" id="IPR029068">
    <property type="entry name" value="Glyas_Bleomycin-R_OHBP_Dase"/>
</dbReference>
<feature type="domain" description="VOC" evidence="1">
    <location>
        <begin position="3"/>
        <end position="119"/>
    </location>
</feature>
<dbReference type="SUPFAM" id="SSF54593">
    <property type="entry name" value="Glyoxalase/Bleomycin resistance protein/Dihydroxybiphenyl dioxygenase"/>
    <property type="match status" value="1"/>
</dbReference>
<dbReference type="InterPro" id="IPR052164">
    <property type="entry name" value="Anthracycline_SecMetBiosynth"/>
</dbReference>
<evidence type="ECO:0000259" key="1">
    <source>
        <dbReference type="PROSITE" id="PS51819"/>
    </source>
</evidence>
<sequence>MHALNWFEIPVVDLARAISFYEQLLASTLQRTQCGGERVLLPHQPGAVGGELTKTDGVSPAAGGVLPYLNANGQLDVLLERLQTMGAQIELPKTEISPEIGSIAIFIDSEGNRIGLHSEP</sequence>
<protein>
    <submittedName>
        <fullName evidence="2">VOC family protein</fullName>
    </submittedName>
</protein>
<accession>A0AAU7F5H8</accession>